<organism evidence="9 10">
    <name type="scientific">Diaporthe australafricana</name>
    <dbReference type="NCBI Taxonomy" id="127596"/>
    <lineage>
        <taxon>Eukaryota</taxon>
        <taxon>Fungi</taxon>
        <taxon>Dikarya</taxon>
        <taxon>Ascomycota</taxon>
        <taxon>Pezizomycotina</taxon>
        <taxon>Sordariomycetes</taxon>
        <taxon>Sordariomycetidae</taxon>
        <taxon>Diaporthales</taxon>
        <taxon>Diaporthaceae</taxon>
        <taxon>Diaporthe</taxon>
    </lineage>
</organism>
<feature type="compositionally biased region" description="Low complexity" evidence="7">
    <location>
        <begin position="136"/>
        <end position="146"/>
    </location>
</feature>
<feature type="compositionally biased region" description="Polar residues" evidence="7">
    <location>
        <begin position="231"/>
        <end position="251"/>
    </location>
</feature>
<evidence type="ECO:0000256" key="2">
    <source>
        <dbReference type="ARBA" id="ARBA00009639"/>
    </source>
</evidence>
<comment type="similarity">
    <text evidence="2">Belongs to the WD repeat EDC4 family.</text>
</comment>
<dbReference type="InterPro" id="IPR015943">
    <property type="entry name" value="WD40/YVTN_repeat-like_dom_sf"/>
</dbReference>
<feature type="coiled-coil region" evidence="6">
    <location>
        <begin position="603"/>
        <end position="630"/>
    </location>
</feature>
<feature type="compositionally biased region" description="Low complexity" evidence="7">
    <location>
        <begin position="16"/>
        <end position="33"/>
    </location>
</feature>
<evidence type="ECO:0000256" key="5">
    <source>
        <dbReference type="ARBA" id="ARBA00022737"/>
    </source>
</evidence>
<evidence type="ECO:0000313" key="10">
    <source>
        <dbReference type="Proteomes" id="UP001583177"/>
    </source>
</evidence>
<evidence type="ECO:0000313" key="9">
    <source>
        <dbReference type="EMBL" id="KAL1858175.1"/>
    </source>
</evidence>
<comment type="subcellular location">
    <subcellularLocation>
        <location evidence="1">Cytoplasm</location>
        <location evidence="1">P-body</location>
    </subcellularLocation>
</comment>
<feature type="compositionally biased region" description="Polar residues" evidence="7">
    <location>
        <begin position="339"/>
        <end position="359"/>
    </location>
</feature>
<feature type="compositionally biased region" description="Basic and acidic residues" evidence="7">
    <location>
        <begin position="265"/>
        <end position="279"/>
    </location>
</feature>
<keyword evidence="5" id="KW-0677">Repeat</keyword>
<dbReference type="Pfam" id="PF24106">
    <property type="entry name" value="Beta-prop_EDC4L"/>
    <property type="match status" value="1"/>
</dbReference>
<dbReference type="EMBL" id="JAWRVE010000107">
    <property type="protein sequence ID" value="KAL1858175.1"/>
    <property type="molecule type" value="Genomic_DNA"/>
</dbReference>
<name>A0ABR3WBU6_9PEZI</name>
<feature type="region of interest" description="Disordered" evidence="7">
    <location>
        <begin position="1"/>
        <end position="458"/>
    </location>
</feature>
<feature type="compositionally biased region" description="Basic and acidic residues" evidence="7">
    <location>
        <begin position="213"/>
        <end position="225"/>
    </location>
</feature>
<dbReference type="PANTHER" id="PTHR15598:SF5">
    <property type="entry name" value="ENHANCER OF MRNA-DECAPPING PROTEIN 4"/>
    <property type="match status" value="1"/>
</dbReference>
<accession>A0ABR3WBU6</accession>
<evidence type="ECO:0000256" key="1">
    <source>
        <dbReference type="ARBA" id="ARBA00004201"/>
    </source>
</evidence>
<sequence>MASYGGGGGGDGSLNSLLAQLQRQHSHHSQQSSGNENHDPSVASQYQQQQQHQQQQQQQPPAYDLRSQFNPYNSNQQAPQYHHLQQQHTDESQFSQDTTDYNPPAAPTPPAGAMYSSQHPPGFAARPIDGGDDRTSSLLSLLKLNSGAGGQQGLSQQQHQQQPQQPSQPQPSEQLHRESLLRHASNQQPSTIHAPAPSSADPTGLLAALMRGKFQDDETRSEHSPKPQAQEPATDTTWNTAPPPENTQQYLLNLLNRPKPSQSDARPEHGASSEADHSTKIVSPASEQSNKQDFATLERVLSDSTQRGGPAVPSANSFEFVTQDAAPPPQLNFKPSPALAQSSRDGTPATKSGIFNYTNPFDELTASVSPHNRASRKSTTPGASGSPSIQGQAPGLVQILKKPGSASGPEHKRLSSTSSHLEGRESVRRKVDAPNSQDHKVEASYPDREPDAKPKETVSEAVSDIASQADLQAREAINRAEDEQAQARITQDLKELMAAQTDKEFNEAAAAAASDIKDELEKDENRAALEAAFRPEVARAVRDIVDDAAQGNVADSWESAEAEDEIVVIEETTSPVKVFNFPMKPWISITIQDGANDTRPVFRDEAILDIARLKKEFDQIDRNLVAASEAYLAYGMSKAGGLRVIRQDDGRDAKLFADTKDRIFNLAISSTPADQDITQKEAIVGTGISGTVYWVQVRDGEKDHVDDAHLEQYGFALPPSNAQEGGDAPGGVLKTRARTSTNHPEYFAVGRGKSINIIWPSFVLQRNLIKPGHDRLVDTDRLAKECSLKINTGKAGKDFTFSQDDSVVVSLDKSGRVKFWDVRDLTTADEDSDPRNPMPAHTSAEVKEPLMTLTTTPEGEKAWPTSVLLLDKLRPYQKRTALRYLIVGMKQNHTLQLWDLALGKPVQEFNLPHSKESDAVCSVMYHPPSGIIVVGHPTRNSVYFLHLSAPKYALKNNPSQVDYIQKLVAQDASIPTPDSTAVISGMREYSFANKGVLRSLFLLQNPASSSEGVEATLFELYAMHSKGVACLSIKASELGWDDDNKVINPVDATQAGVVSITKLRPPPPQPQNQLPEEATTQPPIRLAVRPKETAAETTPEASTRKVVTPPKHKEAKDEEPAVSAPAEKPDKKGRKKKAAAEKAAAQAAALAEREREATQANGHPPRVVATTTHEPPKASKSAPSPTFSQEVDTRINTMEKRLVENLASSFQVGLSGLRQNLDKDAKSRDGQFEGSQMKLLGMVSEVLNENCQGVLAKIIEEEMEKSIAPKVGEVVTRTVTAELGNRLSSSVSQSVQKEVQRALPHALDQALRKPDLVKSITDKMVHTLSSKIDEQLYAVLDDRIIPRFTKLATEAVTACGKEILVNVNNQFSAIEQVRLKDMQKFEQLVALSTNMSETLNTMVTAQASFQEEILKLQTELVKQQQRRVTPSQGPRSRQIGQESHGPGNGAYHHSPSHSQSQALQHVAQAVIPQQHYNSPQTMAQQYPNAAAAAVNSPQQWAPASSIVSPQHQHQQYPNQPVNPSLLSLQQSQQFGSPSSQQPSQISGQQQIQQQIQQQTPQQAQSLAGSQLSGSQVVFQPTTKDNRERLDIEQACERVRNYMTQGKFDDAVMTWIQDTRNEEEIFSQVLAKYDATFIQNLNPLLLLTVAATVTASLENPQLLHTKLAWTEVVLMTFSEALPRIEGQVREITPKVMSLLKGRLEHIFLRLSSTVPSDPALRNISNMTNLTQRITDSMRPLAAGSSY</sequence>
<dbReference type="Proteomes" id="UP001583177">
    <property type="component" value="Unassembled WGS sequence"/>
</dbReference>
<evidence type="ECO:0000256" key="6">
    <source>
        <dbReference type="SAM" id="Coils"/>
    </source>
</evidence>
<feature type="region of interest" description="Disordered" evidence="7">
    <location>
        <begin position="1061"/>
        <end position="1190"/>
    </location>
</feature>
<dbReference type="InterPro" id="IPR036322">
    <property type="entry name" value="WD40_repeat_dom_sf"/>
</dbReference>
<keyword evidence="10" id="KW-1185">Reference proteome</keyword>
<feature type="compositionally biased region" description="Low complexity" evidence="7">
    <location>
        <begin position="45"/>
        <end position="59"/>
    </location>
</feature>
<feature type="domain" description="EDC4-like protein pdc1 beta-propeller" evidence="8">
    <location>
        <begin position="601"/>
        <end position="974"/>
    </location>
</feature>
<comment type="caution">
    <text evidence="9">The sequence shown here is derived from an EMBL/GenBank/DDBJ whole genome shotgun (WGS) entry which is preliminary data.</text>
</comment>
<feature type="compositionally biased region" description="Low complexity" evidence="7">
    <location>
        <begin position="1509"/>
        <end position="1559"/>
    </location>
</feature>
<dbReference type="InterPro" id="IPR055393">
    <property type="entry name" value="Beta-prop_EDC4L"/>
</dbReference>
<keyword evidence="6" id="KW-0175">Coiled coil</keyword>
<feature type="compositionally biased region" description="Low complexity" evidence="7">
    <location>
        <begin position="76"/>
        <end position="87"/>
    </location>
</feature>
<proteinExistence type="inferred from homology"/>
<feature type="compositionally biased region" description="Low complexity" evidence="7">
    <location>
        <begin position="1141"/>
        <end position="1150"/>
    </location>
</feature>
<feature type="compositionally biased region" description="Polar residues" evidence="7">
    <location>
        <begin position="366"/>
        <end position="391"/>
    </location>
</feature>
<feature type="compositionally biased region" description="Low complexity" evidence="7">
    <location>
        <begin position="153"/>
        <end position="173"/>
    </location>
</feature>
<feature type="region of interest" description="Disordered" evidence="7">
    <location>
        <begin position="1424"/>
        <end position="1464"/>
    </location>
</feature>
<feature type="compositionally biased region" description="Basic and acidic residues" evidence="7">
    <location>
        <begin position="421"/>
        <end position="458"/>
    </location>
</feature>
<evidence type="ECO:0000256" key="7">
    <source>
        <dbReference type="SAM" id="MobiDB-lite"/>
    </source>
</evidence>
<protein>
    <recommendedName>
        <fullName evidence="8">EDC4-like protein pdc1 beta-propeller domain-containing protein</fullName>
    </recommendedName>
</protein>
<feature type="compositionally biased region" description="Gly residues" evidence="7">
    <location>
        <begin position="1"/>
        <end position="12"/>
    </location>
</feature>
<dbReference type="InterPro" id="IPR045152">
    <property type="entry name" value="EDC4-like"/>
</dbReference>
<evidence type="ECO:0000256" key="4">
    <source>
        <dbReference type="ARBA" id="ARBA00022574"/>
    </source>
</evidence>
<feature type="coiled-coil region" evidence="6">
    <location>
        <begin position="466"/>
        <end position="526"/>
    </location>
</feature>
<evidence type="ECO:0000259" key="8">
    <source>
        <dbReference type="Pfam" id="PF24106"/>
    </source>
</evidence>
<feature type="compositionally biased region" description="Polar residues" evidence="7">
    <location>
        <begin position="92"/>
        <end position="101"/>
    </location>
</feature>
<keyword evidence="4" id="KW-0853">WD repeat</keyword>
<reference evidence="9 10" key="1">
    <citation type="journal article" date="2024" name="IMA Fungus">
        <title>IMA Genome - F19 : A genome assembly and annotation guide to empower mycologists, including annotated draft genome sequences of Ceratocystis pirilliformis, Diaporthe australafricana, Fusarium ophioides, Paecilomyces lecythidis, and Sporothrix stenoceras.</title>
        <authorList>
            <person name="Aylward J."/>
            <person name="Wilson A.M."/>
            <person name="Visagie C.M."/>
            <person name="Spraker J."/>
            <person name="Barnes I."/>
            <person name="Buitendag C."/>
            <person name="Ceriani C."/>
            <person name="Del Mar Angel L."/>
            <person name="du Plessis D."/>
            <person name="Fuchs T."/>
            <person name="Gasser K."/>
            <person name="Kramer D."/>
            <person name="Li W."/>
            <person name="Munsamy K."/>
            <person name="Piso A."/>
            <person name="Price J.L."/>
            <person name="Sonnekus B."/>
            <person name="Thomas C."/>
            <person name="van der Nest A."/>
            <person name="van Dijk A."/>
            <person name="van Heerden A."/>
            <person name="van Vuuren N."/>
            <person name="Yilmaz N."/>
            <person name="Duong T.A."/>
            <person name="van der Merwe N.A."/>
            <person name="Wingfield M.J."/>
            <person name="Wingfield B.D."/>
        </authorList>
    </citation>
    <scope>NUCLEOTIDE SEQUENCE [LARGE SCALE GENOMIC DNA]</scope>
    <source>
        <strain evidence="9 10">CMW 18300</strain>
    </source>
</reference>
<dbReference type="PANTHER" id="PTHR15598">
    <property type="entry name" value="ENHANCER OF MRNA-DECAPPING PROTEIN 4"/>
    <property type="match status" value="1"/>
</dbReference>
<dbReference type="SUPFAM" id="SSF50978">
    <property type="entry name" value="WD40 repeat-like"/>
    <property type="match status" value="1"/>
</dbReference>
<keyword evidence="3" id="KW-0963">Cytoplasm</keyword>
<feature type="compositionally biased region" description="Polar residues" evidence="7">
    <location>
        <begin position="1424"/>
        <end position="1441"/>
    </location>
</feature>
<dbReference type="Gene3D" id="2.130.10.10">
    <property type="entry name" value="YVTN repeat-like/Quinoprotein amine dehydrogenase"/>
    <property type="match status" value="1"/>
</dbReference>
<evidence type="ECO:0000256" key="3">
    <source>
        <dbReference type="ARBA" id="ARBA00022490"/>
    </source>
</evidence>
<gene>
    <name evidence="9" type="ORF">Daus18300_010057</name>
</gene>
<feature type="region of interest" description="Disordered" evidence="7">
    <location>
        <begin position="1502"/>
        <end position="1559"/>
    </location>
</feature>